<feature type="transmembrane region" description="Helical" evidence="1">
    <location>
        <begin position="12"/>
        <end position="32"/>
    </location>
</feature>
<dbReference type="Proteomes" id="UP000800981">
    <property type="component" value="Unassembled WGS sequence"/>
</dbReference>
<feature type="transmembrane region" description="Helical" evidence="1">
    <location>
        <begin position="38"/>
        <end position="58"/>
    </location>
</feature>
<protein>
    <submittedName>
        <fullName evidence="2">Uncharacterized protein</fullName>
    </submittedName>
</protein>
<keyword evidence="3" id="KW-1185">Reference proteome</keyword>
<evidence type="ECO:0000313" key="3">
    <source>
        <dbReference type="Proteomes" id="UP000800981"/>
    </source>
</evidence>
<reference evidence="2 3" key="1">
    <citation type="submission" date="2020-03" db="EMBL/GenBank/DDBJ databases">
        <title>Two novel Motilibacter sp.</title>
        <authorList>
            <person name="Liu S."/>
        </authorList>
    </citation>
    <scope>NUCLEOTIDE SEQUENCE [LARGE SCALE GENOMIC DNA]</scope>
    <source>
        <strain evidence="2 3">E257</strain>
    </source>
</reference>
<keyword evidence="1" id="KW-0472">Membrane</keyword>
<dbReference type="RefSeq" id="WP_166283109.1">
    <property type="nucleotide sequence ID" value="NZ_JAANNP010000014.1"/>
</dbReference>
<sequence length="76" mass="7997">MSSFRYRPSKPAAVLSAVVGVGMLVFGISTFHDEGGSAVGFLVFWCAVVAGIVGLNLWSAFAKNGALGTYEEKPRT</sequence>
<comment type="caution">
    <text evidence="2">The sequence shown here is derived from an EMBL/GenBank/DDBJ whole genome shotgun (WGS) entry which is preliminary data.</text>
</comment>
<evidence type="ECO:0000313" key="2">
    <source>
        <dbReference type="EMBL" id="NHC15032.1"/>
    </source>
</evidence>
<dbReference type="EMBL" id="JAANNP010000014">
    <property type="protein sequence ID" value="NHC15032.1"/>
    <property type="molecule type" value="Genomic_DNA"/>
</dbReference>
<accession>A0ABX0GZQ3</accession>
<evidence type="ECO:0000256" key="1">
    <source>
        <dbReference type="SAM" id="Phobius"/>
    </source>
</evidence>
<keyword evidence="1" id="KW-1133">Transmembrane helix</keyword>
<organism evidence="2 3">
    <name type="scientific">Motilibacter deserti</name>
    <dbReference type="NCBI Taxonomy" id="2714956"/>
    <lineage>
        <taxon>Bacteria</taxon>
        <taxon>Bacillati</taxon>
        <taxon>Actinomycetota</taxon>
        <taxon>Actinomycetes</taxon>
        <taxon>Motilibacterales</taxon>
        <taxon>Motilibacteraceae</taxon>
        <taxon>Motilibacter</taxon>
    </lineage>
</organism>
<keyword evidence="1" id="KW-0812">Transmembrane</keyword>
<proteinExistence type="predicted"/>
<name>A0ABX0GZQ3_9ACTN</name>
<gene>
    <name evidence="2" type="ORF">G9H71_14680</name>
</gene>